<comment type="caution">
    <text evidence="1">The sequence shown here is derived from an EMBL/GenBank/DDBJ whole genome shotgun (WGS) entry which is preliminary data.</text>
</comment>
<organism evidence="1 2">
    <name type="scientific">Campylobacter gracilis RM3268</name>
    <dbReference type="NCBI Taxonomy" id="553220"/>
    <lineage>
        <taxon>Bacteria</taxon>
        <taxon>Pseudomonadati</taxon>
        <taxon>Campylobacterota</taxon>
        <taxon>Epsilonproteobacteria</taxon>
        <taxon>Campylobacterales</taxon>
        <taxon>Campylobacteraceae</taxon>
        <taxon>Campylobacter</taxon>
    </lineage>
</organism>
<dbReference type="EMBL" id="ACYG01000024">
    <property type="protein sequence ID" value="EEV17607.1"/>
    <property type="molecule type" value="Genomic_DNA"/>
</dbReference>
<gene>
    <name evidence="1" type="ORF">CAMGR0001_0438</name>
</gene>
<dbReference type="Proteomes" id="UP000005709">
    <property type="component" value="Unassembled WGS sequence"/>
</dbReference>
<evidence type="ECO:0000313" key="2">
    <source>
        <dbReference type="Proteomes" id="UP000005709"/>
    </source>
</evidence>
<accession>C8PHJ3</accession>
<sequence>MKFSVRFTDFAVGWARDFFKMQRKISSRLLARNFIATARLLETRSVNFIAIALKAGWGKR</sequence>
<proteinExistence type="predicted"/>
<protein>
    <submittedName>
        <fullName evidence="1">Uncharacterized protein</fullName>
    </submittedName>
</protein>
<evidence type="ECO:0000313" key="1">
    <source>
        <dbReference type="EMBL" id="EEV17607.1"/>
    </source>
</evidence>
<reference evidence="1 2" key="1">
    <citation type="submission" date="2009-07" db="EMBL/GenBank/DDBJ databases">
        <authorList>
            <person name="Madupu R."/>
            <person name="Sebastian Y."/>
            <person name="Durkin A.S."/>
            <person name="Torralba M."/>
            <person name="Methe B."/>
            <person name="Sutton G.G."/>
            <person name="Strausberg R.L."/>
            <person name="Nelson K.E."/>
        </authorList>
    </citation>
    <scope>NUCLEOTIDE SEQUENCE [LARGE SCALE GENOMIC DNA]</scope>
    <source>
        <strain evidence="1 2">RM3268</strain>
    </source>
</reference>
<dbReference type="STRING" id="824.CGRAC_1889"/>
<dbReference type="AlphaFoldDB" id="C8PHJ3"/>
<keyword evidence="2" id="KW-1185">Reference proteome</keyword>
<name>C8PHJ3_9BACT</name>